<dbReference type="Proteomes" id="UP000826234">
    <property type="component" value="Unassembled WGS sequence"/>
</dbReference>
<feature type="region of interest" description="Disordered" evidence="1">
    <location>
        <begin position="122"/>
        <end position="174"/>
    </location>
</feature>
<feature type="compositionally biased region" description="Polar residues" evidence="1">
    <location>
        <begin position="122"/>
        <end position="134"/>
    </location>
</feature>
<reference evidence="2 3" key="1">
    <citation type="journal article" date="2022" name="Gigascience">
        <title>A chromosome-level genome assembly and annotation of the desert horned lizard, Phrynosoma platyrhinos, provides insight into chromosomal rearrangements among reptiles.</title>
        <authorList>
            <person name="Koochekian N."/>
            <person name="Ascanio A."/>
            <person name="Farleigh K."/>
            <person name="Card D.C."/>
            <person name="Schield D.R."/>
            <person name="Castoe T.A."/>
            <person name="Jezkova T."/>
        </authorList>
    </citation>
    <scope>NUCLEOTIDE SEQUENCE [LARGE SCALE GENOMIC DNA]</scope>
    <source>
        <strain evidence="2">NK-2021</strain>
    </source>
</reference>
<feature type="compositionally biased region" description="Polar residues" evidence="1">
    <location>
        <begin position="161"/>
        <end position="174"/>
    </location>
</feature>
<sequence>MGLNCWSEGFPFSFCSPALKRSFDVEDGEEEATFPASSPPRSPLSPNPPGILLAPGNSEGRRVGGPILPSYQNLISLSSSSSPAQSPILKTRISSSLSFNRGTMNPPRANGTNLTRVSSFQTRLNPNGFSSSLGPGSDNESLHSSSSSLECPTPVKGPPNTVRQSESPAPAASQLSSHILKKFSSHGNVFHAEVDQPIQEVSKAAVNHSSLPSLDLHIAEDQGSSLPLCSTPNVDPTAMRSCRDQNCTSHLQKNNMFMRKEAFIPAVQTGQLANKTSSAPASRHTKLQKFPISLDGLIGKPPECAFPLAPKTDSAPKPLSKAELQVNLGSSLGLAQKRPEIIKEDKTVIGSNVSLPLSSGSLPGQANSESLASPFQLVPHLQMPQVTSQPSFHGYPSTAPPQGEPSSPRESSCVPTDRINSFLCQEASKLHALIPPSCPREDSLTGTNRSLEVSSEKKGPQGKDLLNEGRWSLLRFHQRSILKLLFRWNS</sequence>
<evidence type="ECO:0000313" key="2">
    <source>
        <dbReference type="EMBL" id="KAH0631793.1"/>
    </source>
</evidence>
<feature type="compositionally biased region" description="Basic and acidic residues" evidence="1">
    <location>
        <begin position="454"/>
        <end position="464"/>
    </location>
</feature>
<feature type="compositionally biased region" description="Pro residues" evidence="1">
    <location>
        <begin position="37"/>
        <end position="49"/>
    </location>
</feature>
<proteinExistence type="predicted"/>
<gene>
    <name evidence="2" type="ORF">JD844_019608</name>
</gene>
<dbReference type="EMBL" id="JAIPUX010000026">
    <property type="protein sequence ID" value="KAH0631793.1"/>
    <property type="molecule type" value="Genomic_DNA"/>
</dbReference>
<feature type="region of interest" description="Disordered" evidence="1">
    <location>
        <begin position="435"/>
        <end position="464"/>
    </location>
</feature>
<feature type="region of interest" description="Disordered" evidence="1">
    <location>
        <begin position="386"/>
        <end position="414"/>
    </location>
</feature>
<feature type="compositionally biased region" description="Polar residues" evidence="1">
    <location>
        <begin position="404"/>
        <end position="414"/>
    </location>
</feature>
<feature type="region of interest" description="Disordered" evidence="1">
    <location>
        <begin position="25"/>
        <end position="65"/>
    </location>
</feature>
<name>A0ABQ7TSP3_PHRPL</name>
<protein>
    <submittedName>
        <fullName evidence="2">Uncharacterized protein</fullName>
    </submittedName>
</protein>
<organism evidence="2 3">
    <name type="scientific">Phrynosoma platyrhinos</name>
    <name type="common">Desert horned lizard</name>
    <dbReference type="NCBI Taxonomy" id="52577"/>
    <lineage>
        <taxon>Eukaryota</taxon>
        <taxon>Metazoa</taxon>
        <taxon>Chordata</taxon>
        <taxon>Craniata</taxon>
        <taxon>Vertebrata</taxon>
        <taxon>Euteleostomi</taxon>
        <taxon>Lepidosauria</taxon>
        <taxon>Squamata</taxon>
        <taxon>Bifurcata</taxon>
        <taxon>Unidentata</taxon>
        <taxon>Episquamata</taxon>
        <taxon>Toxicofera</taxon>
        <taxon>Iguania</taxon>
        <taxon>Phrynosomatidae</taxon>
        <taxon>Phrynosomatinae</taxon>
        <taxon>Phrynosoma</taxon>
    </lineage>
</organism>
<feature type="compositionally biased region" description="Polar residues" evidence="1">
    <location>
        <begin position="444"/>
        <end position="453"/>
    </location>
</feature>
<comment type="caution">
    <text evidence="2">The sequence shown here is derived from an EMBL/GenBank/DDBJ whole genome shotgun (WGS) entry which is preliminary data.</text>
</comment>
<evidence type="ECO:0000313" key="3">
    <source>
        <dbReference type="Proteomes" id="UP000826234"/>
    </source>
</evidence>
<evidence type="ECO:0000256" key="1">
    <source>
        <dbReference type="SAM" id="MobiDB-lite"/>
    </source>
</evidence>
<keyword evidence="3" id="KW-1185">Reference proteome</keyword>
<accession>A0ABQ7TSP3</accession>